<evidence type="ECO:0000256" key="2">
    <source>
        <dbReference type="ARBA" id="ARBA00022679"/>
    </source>
</evidence>
<dbReference type="InterPro" id="IPR029063">
    <property type="entry name" value="SAM-dependent_MTases_sf"/>
</dbReference>
<dbReference type="EMBL" id="FMYF01000010">
    <property type="protein sequence ID" value="SDB93893.1"/>
    <property type="molecule type" value="Genomic_DNA"/>
</dbReference>
<keyword evidence="1 5" id="KW-0489">Methyltransferase</keyword>
<evidence type="ECO:0000259" key="8">
    <source>
        <dbReference type="Pfam" id="PF08704"/>
    </source>
</evidence>
<evidence type="ECO:0000256" key="4">
    <source>
        <dbReference type="ARBA" id="ARBA00022694"/>
    </source>
</evidence>
<comment type="similarity">
    <text evidence="5">Belongs to the class I-like SAM-binding methyltransferase superfamily. TRM61 family.</text>
</comment>
<organism evidence="9 10">
    <name type="scientific">Raineyella antarctica</name>
    <dbReference type="NCBI Taxonomy" id="1577474"/>
    <lineage>
        <taxon>Bacteria</taxon>
        <taxon>Bacillati</taxon>
        <taxon>Actinomycetota</taxon>
        <taxon>Actinomycetes</taxon>
        <taxon>Propionibacteriales</taxon>
        <taxon>Propionibacteriaceae</taxon>
        <taxon>Raineyella</taxon>
    </lineage>
</organism>
<dbReference type="PIRSF" id="PIRSF017269">
    <property type="entry name" value="GCD14"/>
    <property type="match status" value="1"/>
</dbReference>
<dbReference type="STRING" id="1577474.GA0111570_11082"/>
<comment type="catalytic activity">
    <reaction evidence="5">
        <text>adenosine(58) in tRNA + S-adenosyl-L-methionine = N(1)-methyladenosine(58) in tRNA + S-adenosyl-L-homocysteine + H(+)</text>
        <dbReference type="Rhea" id="RHEA:43152"/>
        <dbReference type="Rhea" id="RHEA-COMP:10365"/>
        <dbReference type="Rhea" id="RHEA-COMP:10366"/>
        <dbReference type="ChEBI" id="CHEBI:15378"/>
        <dbReference type="ChEBI" id="CHEBI:57856"/>
        <dbReference type="ChEBI" id="CHEBI:59789"/>
        <dbReference type="ChEBI" id="CHEBI:74411"/>
        <dbReference type="ChEBI" id="CHEBI:74491"/>
        <dbReference type="EC" id="2.1.1.220"/>
    </reaction>
</comment>
<comment type="function">
    <text evidence="5">Catalyzes the S-adenosyl-L-methionine-dependent formation of N(1)-methyladenine at position 58 (m1A58) in tRNA.</text>
</comment>
<dbReference type="Pfam" id="PF14801">
    <property type="entry name" value="TrmI-like_N"/>
    <property type="match status" value="1"/>
</dbReference>
<keyword evidence="3 5" id="KW-0949">S-adenosyl-L-methionine</keyword>
<evidence type="ECO:0000256" key="3">
    <source>
        <dbReference type="ARBA" id="ARBA00022691"/>
    </source>
</evidence>
<dbReference type="PANTHER" id="PTHR12133">
    <property type="entry name" value="TRNA (ADENINE(58)-N(1))-METHYLTRANSFERASE"/>
    <property type="match status" value="1"/>
</dbReference>
<keyword evidence="2 5" id="KW-0808">Transferase</keyword>
<dbReference type="PANTHER" id="PTHR12133:SF1">
    <property type="entry name" value="TRNA (ADENINE(58)-N(1))-METHYLTRANSFERASE, MITOCHONDRIAL"/>
    <property type="match status" value="1"/>
</dbReference>
<proteinExistence type="inferred from homology"/>
<dbReference type="FunFam" id="3.40.50.150:FF:000019">
    <property type="entry name" value="tRNA (adenine(58)-N(1))-methyltransferase TrmI"/>
    <property type="match status" value="1"/>
</dbReference>
<evidence type="ECO:0000256" key="6">
    <source>
        <dbReference type="PIRSR" id="PIRSR017269-1"/>
    </source>
</evidence>
<dbReference type="GO" id="GO:0160107">
    <property type="term" value="F:tRNA (adenine(58)-N1)-methyltransferase activity"/>
    <property type="evidence" value="ECO:0007669"/>
    <property type="project" value="UniProtKB-EC"/>
</dbReference>
<evidence type="ECO:0000256" key="1">
    <source>
        <dbReference type="ARBA" id="ARBA00022603"/>
    </source>
</evidence>
<evidence type="ECO:0000256" key="5">
    <source>
        <dbReference type="PIRNR" id="PIRNR017269"/>
    </source>
</evidence>
<dbReference type="Pfam" id="PF08704">
    <property type="entry name" value="GCD14"/>
    <property type="match status" value="1"/>
</dbReference>
<sequence length="307" mass="33382">MTGNDPHRSGVRLGPLQVGERVNLFDVKGRRHSIMLAPGGAFFTSRGEIRHDDLIGGPDGVTVESSLGQTYVCFRPLLEEFTVSMKRGAAVIYPKDAAMITMFTDVFPGARVLEAGVGSGALTLSLLRAVGPDGVVHSYERRPEFAAVAERNVTAFFDTPPENWTLHHGDLAEVITDDEVDRVVLDMLAPWDCIDAVTQRLVGGGMLCCYVATTTQMGRVMDTLRATRCYTEPRATETTIRSWHAEGLAIRPGHQTSGHTGFLVIARRMAHGVVAPMRKRRPAPGAYGPDYTGPLPPGLPVEEDDDE</sequence>
<dbReference type="Gene3D" id="3.10.330.20">
    <property type="match status" value="1"/>
</dbReference>
<dbReference type="CDD" id="cd02440">
    <property type="entry name" value="AdoMet_MTases"/>
    <property type="match status" value="1"/>
</dbReference>
<feature type="binding site" evidence="6">
    <location>
        <position position="186"/>
    </location>
    <ligand>
        <name>S-adenosyl-L-methionine</name>
        <dbReference type="ChEBI" id="CHEBI:59789"/>
    </ligand>
</feature>
<keyword evidence="10" id="KW-1185">Reference proteome</keyword>
<dbReference type="SUPFAM" id="SSF53335">
    <property type="entry name" value="S-adenosyl-L-methionine-dependent methyltransferases"/>
    <property type="match status" value="1"/>
</dbReference>
<feature type="binding site" evidence="6">
    <location>
        <begin position="119"/>
        <end position="122"/>
    </location>
    <ligand>
        <name>S-adenosyl-L-methionine</name>
        <dbReference type="ChEBI" id="CHEBI:59789"/>
    </ligand>
</feature>
<evidence type="ECO:0000256" key="7">
    <source>
        <dbReference type="SAM" id="MobiDB-lite"/>
    </source>
</evidence>
<protein>
    <recommendedName>
        <fullName evidence="5">tRNA (adenine(58)-N(1))-methyltransferase TrmI</fullName>
        <ecNumber evidence="5">2.1.1.220</ecNumber>
    </recommendedName>
</protein>
<dbReference type="Proteomes" id="UP000199086">
    <property type="component" value="Unassembled WGS sequence"/>
</dbReference>
<dbReference type="GO" id="GO:0030488">
    <property type="term" value="P:tRNA methylation"/>
    <property type="evidence" value="ECO:0007669"/>
    <property type="project" value="InterPro"/>
</dbReference>
<gene>
    <name evidence="9" type="ORF">GA0111570_11082</name>
</gene>
<keyword evidence="4 5" id="KW-0819">tRNA processing</keyword>
<evidence type="ECO:0000313" key="9">
    <source>
        <dbReference type="EMBL" id="SDB93893.1"/>
    </source>
</evidence>
<feature type="region of interest" description="Disordered" evidence="7">
    <location>
        <begin position="277"/>
        <end position="307"/>
    </location>
</feature>
<evidence type="ECO:0000313" key="10">
    <source>
        <dbReference type="Proteomes" id="UP000199086"/>
    </source>
</evidence>
<dbReference type="InterPro" id="IPR014816">
    <property type="entry name" value="tRNA_MeTrfase_Gcd14"/>
</dbReference>
<dbReference type="GO" id="GO:0031515">
    <property type="term" value="C:tRNA (m1A) methyltransferase complex"/>
    <property type="evidence" value="ECO:0007669"/>
    <property type="project" value="UniProtKB-UniRule"/>
</dbReference>
<feature type="binding site" evidence="6">
    <location>
        <position position="140"/>
    </location>
    <ligand>
        <name>S-adenosyl-L-methionine</name>
        <dbReference type="ChEBI" id="CHEBI:59789"/>
    </ligand>
</feature>
<dbReference type="EC" id="2.1.1.220" evidence="5"/>
<dbReference type="Gene3D" id="3.40.50.150">
    <property type="entry name" value="Vaccinia Virus protein VP39"/>
    <property type="match status" value="1"/>
</dbReference>
<dbReference type="PROSITE" id="PS51620">
    <property type="entry name" value="SAM_TRM61"/>
    <property type="match status" value="1"/>
</dbReference>
<name>A0A1G6HIC5_9ACTN</name>
<accession>A0A1G6HIC5</accession>
<reference evidence="9 10" key="1">
    <citation type="submission" date="2016-06" db="EMBL/GenBank/DDBJ databases">
        <authorList>
            <person name="Olsen C.W."/>
            <person name="Carey S."/>
            <person name="Hinshaw L."/>
            <person name="Karasin A.I."/>
        </authorList>
    </citation>
    <scope>NUCLEOTIDE SEQUENCE [LARGE SCALE GENOMIC DNA]</scope>
    <source>
        <strain evidence="9 10">LZ-22</strain>
    </source>
</reference>
<feature type="binding site" evidence="6">
    <location>
        <position position="170"/>
    </location>
    <ligand>
        <name>S-adenosyl-L-methionine</name>
        <dbReference type="ChEBI" id="CHEBI:59789"/>
    </ligand>
</feature>
<dbReference type="AlphaFoldDB" id="A0A1G6HIC5"/>
<dbReference type="OrthoDB" id="9781391at2"/>
<feature type="domain" description="tRNA (adenine(58)-N(1))-methyltransferase catalytic subunit TRM61 C-terminal" evidence="8">
    <location>
        <begin position="77"/>
        <end position="245"/>
    </location>
</feature>
<comment type="subunit">
    <text evidence="5">Homotetramer composed of a dimer of dimers.</text>
</comment>
<dbReference type="InterPro" id="IPR049470">
    <property type="entry name" value="TRM61_C"/>
</dbReference>